<gene>
    <name evidence="2" type="ORF">MM415A01924_0003</name>
    <name evidence="1" type="ORF">MM415B02032_0021</name>
</gene>
<name>A0A6M3IEF6_9ZZZZ</name>
<protein>
    <submittedName>
        <fullName evidence="1">Uncharacterized protein</fullName>
    </submittedName>
</protein>
<dbReference type="EMBL" id="MT141167">
    <property type="protein sequence ID" value="QJA55588.1"/>
    <property type="molecule type" value="Genomic_DNA"/>
</dbReference>
<proteinExistence type="predicted"/>
<reference evidence="1" key="1">
    <citation type="submission" date="2020-03" db="EMBL/GenBank/DDBJ databases">
        <title>The deep terrestrial virosphere.</title>
        <authorList>
            <person name="Holmfeldt K."/>
            <person name="Nilsson E."/>
            <person name="Simone D."/>
            <person name="Lopez-Fernandez M."/>
            <person name="Wu X."/>
            <person name="de Brujin I."/>
            <person name="Lundin D."/>
            <person name="Andersson A."/>
            <person name="Bertilsson S."/>
            <person name="Dopson M."/>
        </authorList>
    </citation>
    <scope>NUCLEOTIDE SEQUENCE</scope>
    <source>
        <strain evidence="2">MM415A01924</strain>
        <strain evidence="1">MM415B02032</strain>
    </source>
</reference>
<dbReference type="EMBL" id="MT142122">
    <property type="protein sequence ID" value="QJA74805.1"/>
    <property type="molecule type" value="Genomic_DNA"/>
</dbReference>
<evidence type="ECO:0000313" key="1">
    <source>
        <dbReference type="EMBL" id="QJA55588.1"/>
    </source>
</evidence>
<evidence type="ECO:0000313" key="2">
    <source>
        <dbReference type="EMBL" id="QJA74805.1"/>
    </source>
</evidence>
<accession>A0A6M3IEF6</accession>
<sequence length="87" mass="10057">MIEDDLTLEELRNGLYFSYACRALLGGGKGTFIMLQLYEQSPEHYRLTMDAAKKELLKTHSGLREAIAERYRQLQMVAGDLMRERSN</sequence>
<dbReference type="AlphaFoldDB" id="A0A6M3IEF6"/>
<organism evidence="1">
    <name type="scientific">viral metagenome</name>
    <dbReference type="NCBI Taxonomy" id="1070528"/>
    <lineage>
        <taxon>unclassified sequences</taxon>
        <taxon>metagenomes</taxon>
        <taxon>organismal metagenomes</taxon>
    </lineage>
</organism>